<reference evidence="2 4" key="2">
    <citation type="journal article" date="2012" name="BMC Genomics">
        <title>A comparative genomics perspective on the genetic content of the alkaliphilic haloarchaeon Natrialba magadii ATCC 43099T.</title>
        <authorList>
            <person name="Siddaramappa S."/>
            <person name="Challacombe J.F."/>
            <person name="Decastro R.E."/>
            <person name="Pfeiffer F."/>
            <person name="Sastre D.E."/>
            <person name="Gimenez M.I."/>
            <person name="Paggi R.A."/>
            <person name="Detter J.C."/>
            <person name="Davenport K.W."/>
            <person name="Goodwin L.A."/>
            <person name="Kyrpides N."/>
            <person name="Tapia R."/>
            <person name="Pitluck S."/>
            <person name="Lucas S."/>
            <person name="Woyke T."/>
            <person name="Maupin-Furlow J.A."/>
        </authorList>
    </citation>
    <scope>NUCLEOTIDE SEQUENCE [LARGE SCALE GENOMIC DNA]</scope>
    <source>
        <strain evidence="2">ATCC 43099</strain>
        <strain evidence="4">ATCC 43099 / DSM 3394 / CCM 3739 / CIP 104546 / IAM 13178 / JCM 8861 / NBRC 102185 / NCIMB 2190 / MS3</strain>
    </source>
</reference>
<dbReference type="Proteomes" id="UP000011543">
    <property type="component" value="Unassembled WGS sequence"/>
</dbReference>
<dbReference type="PATRIC" id="fig|547559.17.peg.575"/>
<dbReference type="AlphaFoldDB" id="D3SYJ8"/>
<protein>
    <submittedName>
        <fullName evidence="2">TRAP dicarboxylate transporter DctM subunit</fullName>
    </submittedName>
    <submittedName>
        <fullName evidence="3">TRAP dicarboxylate transporter subunit DctM</fullName>
    </submittedName>
</protein>
<keyword evidence="4" id="KW-1185">Reference proteome</keyword>
<feature type="transmembrane region" description="Helical" evidence="1">
    <location>
        <begin position="65"/>
        <end position="81"/>
    </location>
</feature>
<dbReference type="RefSeq" id="WP_004214104.1">
    <property type="nucleotide sequence ID" value="NC_013922.1"/>
</dbReference>
<feature type="transmembrane region" description="Helical" evidence="1">
    <location>
        <begin position="40"/>
        <end position="60"/>
    </location>
</feature>
<gene>
    <name evidence="2" type="ordered locus">Nmag_0522</name>
    <name evidence="3" type="ORF">C500_03019</name>
</gene>
<evidence type="ECO:0000256" key="1">
    <source>
        <dbReference type="SAM" id="Phobius"/>
    </source>
</evidence>
<dbReference type="OrthoDB" id="166979at2157"/>
<dbReference type="EMBL" id="AOHS01000010">
    <property type="protein sequence ID" value="ELY33266.1"/>
    <property type="molecule type" value="Genomic_DNA"/>
</dbReference>
<dbReference type="KEGG" id="nmg:Nmag_0522"/>
<dbReference type="GeneID" id="8823349"/>
<evidence type="ECO:0000313" key="3">
    <source>
        <dbReference type="EMBL" id="ELY33266.1"/>
    </source>
</evidence>
<reference evidence="3 5" key="3">
    <citation type="journal article" date="2014" name="PLoS Genet.">
        <title>Phylogenetically driven sequencing of extremely halophilic archaea reveals strategies for static and dynamic osmo-response.</title>
        <authorList>
            <person name="Becker E.A."/>
            <person name="Seitzer P.M."/>
            <person name="Tritt A."/>
            <person name="Larsen D."/>
            <person name="Krusor M."/>
            <person name="Yao A.I."/>
            <person name="Wu D."/>
            <person name="Madern D."/>
            <person name="Eisen J.A."/>
            <person name="Darling A.E."/>
            <person name="Facciotti M.T."/>
        </authorList>
    </citation>
    <scope>NUCLEOTIDE SEQUENCE [LARGE SCALE GENOMIC DNA]</scope>
    <source>
        <strain evidence="5">ATCC 43099 / DSM 3394 / CCM 3739 / CIP 104546 / IAM 13178 / JCM 8861 / NBRC 102185 / NCIMB 2190 / MS3</strain>
        <strain evidence="3">MS-3</strain>
    </source>
</reference>
<name>D3SYJ8_NATMM</name>
<reference evidence="4" key="1">
    <citation type="submission" date="2010-02" db="EMBL/GenBank/DDBJ databases">
        <title>Complete sequence of chromosome of Natrialba magadii ATCC 43099.</title>
        <authorList>
            <consortium name="US DOE Joint Genome Institute"/>
            <person name="Lucas S."/>
            <person name="Copeland A."/>
            <person name="Lapidus A."/>
            <person name="Cheng J.-F."/>
            <person name="Bruce D."/>
            <person name="Goodwin L."/>
            <person name="Pitluck S."/>
            <person name="Davenport K."/>
            <person name="Saunders E."/>
            <person name="Detter J.C."/>
            <person name="Han C."/>
            <person name="Tapia R."/>
            <person name="Land M."/>
            <person name="Hauser L."/>
            <person name="Kyrpides N."/>
            <person name="Mikhailova N."/>
            <person name="De Castro R.E."/>
            <person name="Maupin-Furlow J.A."/>
            <person name="Woyke T."/>
        </authorList>
    </citation>
    <scope>NUCLEOTIDE SEQUENCE [LARGE SCALE GENOMIC DNA]</scope>
    <source>
        <strain evidence="4">ATCC 43099 / DSM 3394 / CCM 3739 / CIP 104546 / IAM 13178 / JCM 8861 / NBRC 102185 / NCIMB 2190 / MS3</strain>
    </source>
</reference>
<evidence type="ECO:0000313" key="5">
    <source>
        <dbReference type="Proteomes" id="UP000011543"/>
    </source>
</evidence>
<dbReference type="EMBL" id="CP001932">
    <property type="protein sequence ID" value="ADD04109.1"/>
    <property type="molecule type" value="Genomic_DNA"/>
</dbReference>
<feature type="transmembrane region" description="Helical" evidence="1">
    <location>
        <begin position="7"/>
        <end position="28"/>
    </location>
</feature>
<dbReference type="HOGENOM" id="CLU_2010148_0_0_2"/>
<dbReference type="PaxDb" id="547559-Nmag_0522"/>
<keyword evidence="1" id="KW-1133">Transmembrane helix</keyword>
<keyword evidence="1" id="KW-0812">Transmembrane</keyword>
<proteinExistence type="predicted"/>
<dbReference type="STRING" id="547559.Nmag_0522"/>
<reference evidence="2" key="4">
    <citation type="submission" date="2016-09" db="EMBL/GenBank/DDBJ databases">
        <authorList>
            <person name="Pfeiffer F."/>
        </authorList>
    </citation>
    <scope>NUCLEOTIDE SEQUENCE</scope>
    <source>
        <strain evidence="2">ATCC 43099</strain>
    </source>
</reference>
<feature type="transmembrane region" description="Helical" evidence="1">
    <location>
        <begin position="93"/>
        <end position="117"/>
    </location>
</feature>
<organism evidence="2 4">
    <name type="scientific">Natrialba magadii (strain ATCC 43099 / DSM 3394 / CCM 3739 / CIP 104546 / IAM 13178 / JCM 8861 / NBRC 102185 / NCIMB 2190 / MS3)</name>
    <name type="common">Natronobacterium magadii</name>
    <dbReference type="NCBI Taxonomy" id="547559"/>
    <lineage>
        <taxon>Archaea</taxon>
        <taxon>Methanobacteriati</taxon>
        <taxon>Methanobacteriota</taxon>
        <taxon>Stenosarchaea group</taxon>
        <taxon>Halobacteria</taxon>
        <taxon>Halobacteriales</taxon>
        <taxon>Natrialbaceae</taxon>
        <taxon>Natrialba</taxon>
    </lineage>
</organism>
<keyword evidence="1" id="KW-0472">Membrane</keyword>
<accession>D3SYJ8</accession>
<dbReference type="Proteomes" id="UP000001879">
    <property type="component" value="Chromosome"/>
</dbReference>
<evidence type="ECO:0000313" key="4">
    <source>
        <dbReference type="Proteomes" id="UP000001879"/>
    </source>
</evidence>
<evidence type="ECO:0000313" key="2">
    <source>
        <dbReference type="EMBL" id="ADD04109.1"/>
    </source>
</evidence>
<sequence>METARRSAVSAFVLGGAVSAAVLSWYAAGLNYPLIAFEHPVQLLPSAVFFALGGLPAFLLVRNRVLTPAVVAVLTIGVWVWSEADPGPGDPLIGFVFVTAPTGLALMLVSAWIELWIRRRLTA</sequence>